<protein>
    <recommendedName>
        <fullName evidence="1">SusD-like N-terminal domain-containing protein</fullName>
    </recommendedName>
</protein>
<evidence type="ECO:0000259" key="1">
    <source>
        <dbReference type="Pfam" id="PF14322"/>
    </source>
</evidence>
<evidence type="ECO:0000313" key="2">
    <source>
        <dbReference type="EMBL" id="SNV10426.1"/>
    </source>
</evidence>
<dbReference type="AlphaFoldDB" id="A0AAX2H0A5"/>
<gene>
    <name evidence="2" type="ORF">SAMEA44541418_01299</name>
</gene>
<evidence type="ECO:0000313" key="3">
    <source>
        <dbReference type="Proteomes" id="UP000215539"/>
    </source>
</evidence>
<organism evidence="2 3">
    <name type="scientific">Capnocytophaga haemolytica</name>
    <dbReference type="NCBI Taxonomy" id="45243"/>
    <lineage>
        <taxon>Bacteria</taxon>
        <taxon>Pseudomonadati</taxon>
        <taxon>Bacteroidota</taxon>
        <taxon>Flavobacteriia</taxon>
        <taxon>Flavobacteriales</taxon>
        <taxon>Flavobacteriaceae</taxon>
        <taxon>Capnocytophaga</taxon>
    </lineage>
</organism>
<dbReference type="SUPFAM" id="SSF48452">
    <property type="entry name" value="TPR-like"/>
    <property type="match status" value="1"/>
</dbReference>
<reference evidence="2 3" key="1">
    <citation type="submission" date="2017-06" db="EMBL/GenBank/DDBJ databases">
        <authorList>
            <consortium name="Pathogen Informatics"/>
        </authorList>
    </citation>
    <scope>NUCLEOTIDE SEQUENCE [LARGE SCALE GENOMIC DNA]</scope>
    <source>
        <strain evidence="2 3">NCTC12947</strain>
    </source>
</reference>
<dbReference type="InterPro" id="IPR033985">
    <property type="entry name" value="SusD-like_N"/>
</dbReference>
<name>A0AAX2H0A5_9FLAO</name>
<feature type="domain" description="SusD-like N-terminal" evidence="1">
    <location>
        <begin position="21"/>
        <end position="232"/>
    </location>
</feature>
<accession>A0AAX2H0A5</accession>
<dbReference type="EMBL" id="LT906449">
    <property type="protein sequence ID" value="SNV10426.1"/>
    <property type="molecule type" value="Genomic_DNA"/>
</dbReference>
<dbReference type="Pfam" id="PF14322">
    <property type="entry name" value="SusD-like_3"/>
    <property type="match status" value="1"/>
</dbReference>
<proteinExistence type="predicted"/>
<sequence length="311" mass="35150">MKILRYITIATILLILGSCEKFLDKNPDSRVELDSPDKVAKLLVNAYPSTTPAVIAELSSDNVDDMINHRRGNLFTEELVYWKKELHEYGTKDGLRELWNDHYSVIYTCNIAINAIKESQKTAKDKATQDQLKASLGEALVSRAYAHFVLVNLFGKPYNPQTSSTDLGVPYVEIPLEEFKAELPRNTVAEVYKKIAEDLQQGLPLIDDNSYKVPKFHFNKKAANAFAARFYLYHQDFAKAEEHATNAIGDNPTLRNYKAFSAISADDPHAKEYTRDDVEANLMLIAVETNGYAVLEQNSPFRFTHGRPLAQ</sequence>
<dbReference type="InterPro" id="IPR011990">
    <property type="entry name" value="TPR-like_helical_dom_sf"/>
</dbReference>
<dbReference type="RefSeq" id="WP_231909869.1">
    <property type="nucleotide sequence ID" value="NZ_CP014227.1"/>
</dbReference>
<dbReference type="PROSITE" id="PS51257">
    <property type="entry name" value="PROKAR_LIPOPROTEIN"/>
    <property type="match status" value="1"/>
</dbReference>
<dbReference type="Proteomes" id="UP000215539">
    <property type="component" value="Chromosome 1"/>
</dbReference>
<dbReference type="Gene3D" id="1.25.40.390">
    <property type="match status" value="1"/>
</dbReference>